<protein>
    <recommendedName>
        <fullName evidence="5">HTH lysR-type domain-containing protein</fullName>
    </recommendedName>
</protein>
<dbReference type="AlphaFoldDB" id="A0A2N5EBL8"/>
<evidence type="ECO:0000256" key="3">
    <source>
        <dbReference type="ARBA" id="ARBA00023125"/>
    </source>
</evidence>
<dbReference type="InterPro" id="IPR036390">
    <property type="entry name" value="WH_DNA-bd_sf"/>
</dbReference>
<sequence length="297" mass="31594">MNKRPRCFDLDALQSFVTGIELGSFAQAAERLGRSTSAVSAQLKKLEQQCGVALVEKSGRHLVPSRSGEVLLGYARRLLALNGEAALAVGGGALSGPLRVGMQEDFGERLLPAVLGAFSRAHPEVQLTARIGRNAELLHGIAAGELDLALCWQWQQSTPWMASLGAVPLRWIGAQPEDAARFRDTSTPLPLVMFEAPCLMRSRATEALDRAGIPWRIALESRSLQGIWAAVSAGLGVTVRADAGLPENLYRLEAAALPALGVAGITLHQGNAVLTDAALSLKSQLCRELALRLNPAV</sequence>
<evidence type="ECO:0000256" key="2">
    <source>
        <dbReference type="ARBA" id="ARBA00023015"/>
    </source>
</evidence>
<dbReference type="RefSeq" id="WP_101815333.1">
    <property type="nucleotide sequence ID" value="NZ_PJZF01000004.1"/>
</dbReference>
<keyword evidence="4" id="KW-0804">Transcription</keyword>
<evidence type="ECO:0000259" key="5">
    <source>
        <dbReference type="PROSITE" id="PS50931"/>
    </source>
</evidence>
<comment type="caution">
    <text evidence="6">The sequence shown here is derived from an EMBL/GenBank/DDBJ whole genome shotgun (WGS) entry which is preliminary data.</text>
</comment>
<gene>
    <name evidence="6" type="ORF">CYR55_06445</name>
</gene>
<proteinExistence type="inferred from homology"/>
<dbReference type="SUPFAM" id="SSF46785">
    <property type="entry name" value="Winged helix' DNA-binding domain"/>
    <property type="match status" value="1"/>
</dbReference>
<feature type="domain" description="HTH lysR-type" evidence="5">
    <location>
        <begin position="8"/>
        <end position="65"/>
    </location>
</feature>
<dbReference type="InterPro" id="IPR036388">
    <property type="entry name" value="WH-like_DNA-bd_sf"/>
</dbReference>
<dbReference type="SUPFAM" id="SSF53850">
    <property type="entry name" value="Periplasmic binding protein-like II"/>
    <property type="match status" value="1"/>
</dbReference>
<name>A0A2N5EBL8_9GAMM</name>
<keyword evidence="3" id="KW-0238">DNA-binding</keyword>
<dbReference type="GO" id="GO:0003677">
    <property type="term" value="F:DNA binding"/>
    <property type="evidence" value="ECO:0007669"/>
    <property type="project" value="UniProtKB-KW"/>
</dbReference>
<dbReference type="InterPro" id="IPR000847">
    <property type="entry name" value="LysR_HTH_N"/>
</dbReference>
<comment type="similarity">
    <text evidence="1">Belongs to the LysR transcriptional regulatory family.</text>
</comment>
<dbReference type="InterPro" id="IPR050176">
    <property type="entry name" value="LTTR"/>
</dbReference>
<dbReference type="Gene3D" id="1.10.10.10">
    <property type="entry name" value="Winged helix-like DNA-binding domain superfamily/Winged helix DNA-binding domain"/>
    <property type="match status" value="1"/>
</dbReference>
<accession>A0A2N5EBL8</accession>
<dbReference type="Proteomes" id="UP000234240">
    <property type="component" value="Unassembled WGS sequence"/>
</dbReference>
<dbReference type="PROSITE" id="PS50931">
    <property type="entry name" value="HTH_LYSR"/>
    <property type="match status" value="1"/>
</dbReference>
<keyword evidence="7" id="KW-1185">Reference proteome</keyword>
<reference evidence="6 7" key="1">
    <citation type="submission" date="2017-12" db="EMBL/GenBank/DDBJ databases">
        <title>Characterization of six clinical isolates of Enterochimera gen. nov., a novel genus of the Yersiniaciae family and the three species Enterochimera arupensis sp. nov., Enterochimera coloradensis sp. nov, and Enterochimera californica sp. nov.</title>
        <authorList>
            <person name="Rossi A."/>
            <person name="Fisher M."/>
        </authorList>
    </citation>
    <scope>NUCLEOTIDE SEQUENCE [LARGE SCALE GENOMIC DNA]</scope>
    <source>
        <strain evidence="7">2015-Iso6</strain>
    </source>
</reference>
<dbReference type="OrthoDB" id="5723059at2"/>
<organism evidence="6 7">
    <name type="scientific">Chimaeribacter californicus</name>
    <dbReference type="NCBI Taxonomy" id="2060067"/>
    <lineage>
        <taxon>Bacteria</taxon>
        <taxon>Pseudomonadati</taxon>
        <taxon>Pseudomonadota</taxon>
        <taxon>Gammaproteobacteria</taxon>
        <taxon>Enterobacterales</taxon>
        <taxon>Yersiniaceae</taxon>
        <taxon>Chimaeribacter</taxon>
    </lineage>
</organism>
<dbReference type="EMBL" id="PJZF01000004">
    <property type="protein sequence ID" value="PLR39518.1"/>
    <property type="molecule type" value="Genomic_DNA"/>
</dbReference>
<evidence type="ECO:0000313" key="6">
    <source>
        <dbReference type="EMBL" id="PLR39518.1"/>
    </source>
</evidence>
<evidence type="ECO:0000313" key="7">
    <source>
        <dbReference type="Proteomes" id="UP000234240"/>
    </source>
</evidence>
<dbReference type="PANTHER" id="PTHR30579:SF7">
    <property type="entry name" value="HTH-TYPE TRANSCRIPTIONAL REGULATOR LRHA-RELATED"/>
    <property type="match status" value="1"/>
</dbReference>
<dbReference type="Pfam" id="PF03466">
    <property type="entry name" value="LysR_substrate"/>
    <property type="match status" value="1"/>
</dbReference>
<dbReference type="GO" id="GO:0003700">
    <property type="term" value="F:DNA-binding transcription factor activity"/>
    <property type="evidence" value="ECO:0007669"/>
    <property type="project" value="InterPro"/>
</dbReference>
<dbReference type="Gene3D" id="3.40.190.10">
    <property type="entry name" value="Periplasmic binding protein-like II"/>
    <property type="match status" value="2"/>
</dbReference>
<dbReference type="Pfam" id="PF00126">
    <property type="entry name" value="HTH_1"/>
    <property type="match status" value="1"/>
</dbReference>
<dbReference type="InterPro" id="IPR005119">
    <property type="entry name" value="LysR_subst-bd"/>
</dbReference>
<keyword evidence="2" id="KW-0805">Transcription regulation</keyword>
<dbReference type="PANTHER" id="PTHR30579">
    <property type="entry name" value="TRANSCRIPTIONAL REGULATOR"/>
    <property type="match status" value="1"/>
</dbReference>
<evidence type="ECO:0000256" key="4">
    <source>
        <dbReference type="ARBA" id="ARBA00023163"/>
    </source>
</evidence>
<evidence type="ECO:0000256" key="1">
    <source>
        <dbReference type="ARBA" id="ARBA00009437"/>
    </source>
</evidence>